<accession>A0AAN1JK29</accession>
<feature type="region of interest" description="Disordered" evidence="1">
    <location>
        <begin position="1"/>
        <end position="22"/>
    </location>
</feature>
<gene>
    <name evidence="2" type="ORF">C2L64_44435</name>
</gene>
<evidence type="ECO:0000313" key="2">
    <source>
        <dbReference type="EMBL" id="AUT75441.1"/>
    </source>
</evidence>
<sequence>MKNEKKSSALRPEGDLARREDDLITRSDRDAVRAALADNLSGHLRIGMLFSQIMEKAVARYTAEHGDSRESRKHVMDAIYGDLEKKFGRTRETVRLYIRCYQRFADHPEEFSKLTLRDMVLRLSGSNPAGAA</sequence>
<evidence type="ECO:0000313" key="3">
    <source>
        <dbReference type="Proteomes" id="UP000236649"/>
    </source>
</evidence>
<dbReference type="Proteomes" id="UP000236649">
    <property type="component" value="Chromosome 4"/>
</dbReference>
<evidence type="ECO:0000256" key="1">
    <source>
        <dbReference type="SAM" id="MobiDB-lite"/>
    </source>
</evidence>
<dbReference type="KEGG" id="phs:C2L64_44435"/>
<proteinExistence type="predicted"/>
<dbReference type="AlphaFoldDB" id="A0AAN1JK29"/>
<dbReference type="RefSeq" id="WP_103153765.1">
    <property type="nucleotide sequence ID" value="NZ_CP026108.1"/>
</dbReference>
<organism evidence="2 3">
    <name type="scientific">Paraburkholderia hospita</name>
    <dbReference type="NCBI Taxonomy" id="169430"/>
    <lineage>
        <taxon>Bacteria</taxon>
        <taxon>Pseudomonadati</taxon>
        <taxon>Pseudomonadota</taxon>
        <taxon>Betaproteobacteria</taxon>
        <taxon>Burkholderiales</taxon>
        <taxon>Burkholderiaceae</taxon>
        <taxon>Paraburkholderia</taxon>
    </lineage>
</organism>
<reference evidence="2 3" key="1">
    <citation type="submission" date="2018-01" db="EMBL/GenBank/DDBJ databases">
        <title>Species boundaries and ecological features among Paraburkholderia terrae DSMZ17804T, P. hospita DSMZ17164T and P. caribensis DSMZ13236T.</title>
        <authorList>
            <person name="Pratama A.A."/>
        </authorList>
    </citation>
    <scope>NUCLEOTIDE SEQUENCE [LARGE SCALE GENOMIC DNA]</scope>
    <source>
        <strain evidence="2 3">DSM 17164</strain>
    </source>
</reference>
<protein>
    <submittedName>
        <fullName evidence="2">Uncharacterized protein</fullName>
    </submittedName>
</protein>
<dbReference type="GeneID" id="55535356"/>
<name>A0AAN1JK29_9BURK</name>
<dbReference type="EMBL" id="CP026108">
    <property type="protein sequence ID" value="AUT75441.1"/>
    <property type="molecule type" value="Genomic_DNA"/>
</dbReference>